<dbReference type="AlphaFoldDB" id="A0A2S6I880"/>
<dbReference type="InterPro" id="IPR013249">
    <property type="entry name" value="RNA_pol_sigma70_r4_t2"/>
</dbReference>
<sequence length="183" mass="21422">MEDMDIVLAYRKHQHATCFRLLYERYAAKVYSKAMTMLHKESEAEDATQEIFTKIFLSLGKFEGQAKFSTWVYSITYNLCIDKIRRSRRSRELFATEMEDPPDTIEEVPDEALMSMQLSELRYVLSQLTESERTLLLMKYKDGVKIKTIASLLGKTESAVKMQLKRVKEKSKRIHDRQFASVT</sequence>
<comment type="caution">
    <text evidence="8">The sequence shown here is derived from an EMBL/GenBank/DDBJ whole genome shotgun (WGS) entry which is preliminary data.</text>
</comment>
<dbReference type="InterPro" id="IPR039425">
    <property type="entry name" value="RNA_pol_sigma-70-like"/>
</dbReference>
<evidence type="ECO:0000259" key="7">
    <source>
        <dbReference type="Pfam" id="PF08281"/>
    </source>
</evidence>
<comment type="similarity">
    <text evidence="1">Belongs to the sigma-70 factor family. ECF subfamily.</text>
</comment>
<protein>
    <submittedName>
        <fullName evidence="8">RNA polymerase sigma-70 factor (ECF subfamily)</fullName>
    </submittedName>
</protein>
<dbReference type="OrthoDB" id="1027298at2"/>
<evidence type="ECO:0000256" key="1">
    <source>
        <dbReference type="ARBA" id="ARBA00010641"/>
    </source>
</evidence>
<evidence type="ECO:0000259" key="6">
    <source>
        <dbReference type="Pfam" id="PF04542"/>
    </source>
</evidence>
<dbReference type="InterPro" id="IPR036388">
    <property type="entry name" value="WH-like_DNA-bd_sf"/>
</dbReference>
<gene>
    <name evidence="8" type="ORF">CLV84_0654</name>
</gene>
<dbReference type="Proteomes" id="UP000237662">
    <property type="component" value="Unassembled WGS sequence"/>
</dbReference>
<dbReference type="GO" id="GO:0016987">
    <property type="term" value="F:sigma factor activity"/>
    <property type="evidence" value="ECO:0007669"/>
    <property type="project" value="UniProtKB-KW"/>
</dbReference>
<dbReference type="PANTHER" id="PTHR43133">
    <property type="entry name" value="RNA POLYMERASE ECF-TYPE SIGMA FACTO"/>
    <property type="match status" value="1"/>
</dbReference>
<dbReference type="PANTHER" id="PTHR43133:SF8">
    <property type="entry name" value="RNA POLYMERASE SIGMA FACTOR HI_1459-RELATED"/>
    <property type="match status" value="1"/>
</dbReference>
<keyword evidence="5" id="KW-0804">Transcription</keyword>
<dbReference type="NCBIfam" id="TIGR02937">
    <property type="entry name" value="sigma70-ECF"/>
    <property type="match status" value="1"/>
</dbReference>
<dbReference type="Gene3D" id="1.10.10.10">
    <property type="entry name" value="Winged helix-like DNA-binding domain superfamily/Winged helix DNA-binding domain"/>
    <property type="match status" value="1"/>
</dbReference>
<feature type="domain" description="RNA polymerase sigma factor 70 region 4 type 2" evidence="7">
    <location>
        <begin position="120"/>
        <end position="170"/>
    </location>
</feature>
<dbReference type="Pfam" id="PF08281">
    <property type="entry name" value="Sigma70_r4_2"/>
    <property type="match status" value="1"/>
</dbReference>
<dbReference type="Pfam" id="PF04542">
    <property type="entry name" value="Sigma70_r2"/>
    <property type="match status" value="1"/>
</dbReference>
<proteinExistence type="inferred from homology"/>
<dbReference type="EMBL" id="PTJC01000005">
    <property type="protein sequence ID" value="PPK87704.1"/>
    <property type="molecule type" value="Genomic_DNA"/>
</dbReference>
<dbReference type="Gene3D" id="1.10.1740.10">
    <property type="match status" value="1"/>
</dbReference>
<keyword evidence="4" id="KW-0238">DNA-binding</keyword>
<evidence type="ECO:0000256" key="5">
    <source>
        <dbReference type="ARBA" id="ARBA00023163"/>
    </source>
</evidence>
<dbReference type="RefSeq" id="WP_104418300.1">
    <property type="nucleotide sequence ID" value="NZ_PTJC01000005.1"/>
</dbReference>
<dbReference type="GO" id="GO:0003677">
    <property type="term" value="F:DNA binding"/>
    <property type="evidence" value="ECO:0007669"/>
    <property type="project" value="UniProtKB-KW"/>
</dbReference>
<reference evidence="8 9" key="1">
    <citation type="submission" date="2018-02" db="EMBL/GenBank/DDBJ databases">
        <title>Genomic Encyclopedia of Archaeal and Bacterial Type Strains, Phase II (KMG-II): from individual species to whole genera.</title>
        <authorList>
            <person name="Goeker M."/>
        </authorList>
    </citation>
    <scope>NUCLEOTIDE SEQUENCE [LARGE SCALE GENOMIC DNA]</scope>
    <source>
        <strain evidence="8 9">DSM 29526</strain>
    </source>
</reference>
<feature type="domain" description="RNA polymerase sigma-70 region 2" evidence="6">
    <location>
        <begin position="22"/>
        <end position="89"/>
    </location>
</feature>
<dbReference type="SUPFAM" id="SSF88946">
    <property type="entry name" value="Sigma2 domain of RNA polymerase sigma factors"/>
    <property type="match status" value="1"/>
</dbReference>
<evidence type="ECO:0000256" key="2">
    <source>
        <dbReference type="ARBA" id="ARBA00023015"/>
    </source>
</evidence>
<evidence type="ECO:0000313" key="8">
    <source>
        <dbReference type="EMBL" id="PPK87704.1"/>
    </source>
</evidence>
<name>A0A2S6I880_9BACT</name>
<dbReference type="InterPro" id="IPR013325">
    <property type="entry name" value="RNA_pol_sigma_r2"/>
</dbReference>
<dbReference type="GO" id="GO:0006352">
    <property type="term" value="P:DNA-templated transcription initiation"/>
    <property type="evidence" value="ECO:0007669"/>
    <property type="project" value="InterPro"/>
</dbReference>
<dbReference type="InterPro" id="IPR014284">
    <property type="entry name" value="RNA_pol_sigma-70_dom"/>
</dbReference>
<evidence type="ECO:0000256" key="3">
    <source>
        <dbReference type="ARBA" id="ARBA00023082"/>
    </source>
</evidence>
<organism evidence="8 9">
    <name type="scientific">Neolewinella xylanilytica</name>
    <dbReference type="NCBI Taxonomy" id="1514080"/>
    <lineage>
        <taxon>Bacteria</taxon>
        <taxon>Pseudomonadati</taxon>
        <taxon>Bacteroidota</taxon>
        <taxon>Saprospiria</taxon>
        <taxon>Saprospirales</taxon>
        <taxon>Lewinellaceae</taxon>
        <taxon>Neolewinella</taxon>
    </lineage>
</organism>
<keyword evidence="2" id="KW-0805">Transcription regulation</keyword>
<dbReference type="InterPro" id="IPR013324">
    <property type="entry name" value="RNA_pol_sigma_r3/r4-like"/>
</dbReference>
<keyword evidence="9" id="KW-1185">Reference proteome</keyword>
<dbReference type="SUPFAM" id="SSF88659">
    <property type="entry name" value="Sigma3 and sigma4 domains of RNA polymerase sigma factors"/>
    <property type="match status" value="1"/>
</dbReference>
<accession>A0A2S6I880</accession>
<evidence type="ECO:0000256" key="4">
    <source>
        <dbReference type="ARBA" id="ARBA00023125"/>
    </source>
</evidence>
<keyword evidence="3" id="KW-0731">Sigma factor</keyword>
<dbReference type="InterPro" id="IPR007627">
    <property type="entry name" value="RNA_pol_sigma70_r2"/>
</dbReference>
<evidence type="ECO:0000313" key="9">
    <source>
        <dbReference type="Proteomes" id="UP000237662"/>
    </source>
</evidence>